<evidence type="ECO:0000313" key="2">
    <source>
        <dbReference type="EMBL" id="BBG25575.1"/>
    </source>
</evidence>
<accession>A0A510DZA6</accession>
<dbReference type="KEGG" id="step:IC006_0082"/>
<dbReference type="GeneID" id="41716604"/>
<reference evidence="4" key="1">
    <citation type="submission" date="2018-09" db="EMBL/GenBank/DDBJ databases">
        <title>Complete Genome Sequencing of Sulfolobus sp. JCM 16834.</title>
        <authorList>
            <person name="Kato S."/>
            <person name="Itoh T."/>
            <person name="Ohkuma M."/>
        </authorList>
    </citation>
    <scope>NUCLEOTIDE SEQUENCE [LARGE SCALE GENOMIC DNA]</scope>
    <source>
        <strain evidence="4">IC-007</strain>
    </source>
</reference>
<proteinExistence type="predicted"/>
<evidence type="ECO:0000313" key="4">
    <source>
        <dbReference type="Proteomes" id="UP000325030"/>
    </source>
</evidence>
<keyword evidence="3" id="KW-1185">Reference proteome</keyword>
<name>A0A510DRJ3_9CREN</name>
<sequence>MNVKVLLFLLVLSLGVFTFLTVSYINVTHFSQSSKTWEFKNRVVLIVYPKERGLYNFSFTSIYHGRVVILLKIDHSKSTLNRNVITLSSNSSETVLLHPGKYIVEEYVFINSNSPPSPSSYNVEIYKVGD</sequence>
<evidence type="ECO:0000313" key="3">
    <source>
        <dbReference type="Proteomes" id="UP000322983"/>
    </source>
</evidence>
<accession>A0A510DRJ3</accession>
<dbReference type="STRING" id="1294262.GCA_001316085_00882"/>
<protein>
    <submittedName>
        <fullName evidence="1">Uncharacterized protein</fullName>
    </submittedName>
</protein>
<dbReference type="AlphaFoldDB" id="A0A510DRJ3"/>
<dbReference type="Proteomes" id="UP000322983">
    <property type="component" value="Chromosome"/>
</dbReference>
<evidence type="ECO:0000313" key="1">
    <source>
        <dbReference type="EMBL" id="BBG22798.1"/>
    </source>
</evidence>
<dbReference type="Proteomes" id="UP000325030">
    <property type="component" value="Chromosome"/>
</dbReference>
<reference evidence="1 3" key="2">
    <citation type="journal article" date="2020" name="Int. J. Syst. Evol. Microbiol.">
        <title>Sulfuracidifex tepidarius gen. nov., sp. nov. and transfer of Sulfolobus metallicus Huber and Stetter 1992 to the genus Sulfuracidifex as Sulfuracidifex metallicus comb. nov.</title>
        <authorList>
            <person name="Itoh T."/>
            <person name="Miura T."/>
            <person name="Sakai H.D."/>
            <person name="Kato S."/>
            <person name="Ohkuma M."/>
            <person name="Takashina T."/>
        </authorList>
    </citation>
    <scope>NUCLEOTIDE SEQUENCE [LARGE SCALE GENOMIC DNA]</scope>
    <source>
        <strain evidence="1 3">IC-006</strain>
        <strain evidence="2">IC-007</strain>
    </source>
</reference>
<dbReference type="EMBL" id="AP018929">
    <property type="protein sequence ID" value="BBG22798.1"/>
    <property type="molecule type" value="Genomic_DNA"/>
</dbReference>
<gene>
    <name evidence="1" type="ORF">IC006_0082</name>
    <name evidence="2" type="ORF">IC007_0080</name>
</gene>
<dbReference type="EMBL" id="AP018930">
    <property type="protein sequence ID" value="BBG25575.1"/>
    <property type="molecule type" value="Genomic_DNA"/>
</dbReference>
<organism evidence="1 3">
    <name type="scientific">Sulfuracidifex tepidarius</name>
    <dbReference type="NCBI Taxonomy" id="1294262"/>
    <lineage>
        <taxon>Archaea</taxon>
        <taxon>Thermoproteota</taxon>
        <taxon>Thermoprotei</taxon>
        <taxon>Sulfolobales</taxon>
        <taxon>Sulfolobaceae</taxon>
        <taxon>Sulfuracidifex</taxon>
    </lineage>
</organism>
<dbReference type="RefSeq" id="WP_054845378.1">
    <property type="nucleotide sequence ID" value="NZ_AP018929.1"/>
</dbReference>